<name>A0A1X7AKV7_9GAMM</name>
<evidence type="ECO:0000313" key="3">
    <source>
        <dbReference type="EMBL" id="SMA44827.1"/>
    </source>
</evidence>
<dbReference type="InterPro" id="IPR027417">
    <property type="entry name" value="P-loop_NTPase"/>
</dbReference>
<dbReference type="Pfam" id="PF07755">
    <property type="entry name" value="DUF1611"/>
    <property type="match status" value="1"/>
</dbReference>
<dbReference type="RefSeq" id="WP_087109053.1">
    <property type="nucleotide sequence ID" value="NZ_CBCSCN010000002.1"/>
</dbReference>
<dbReference type="PANTHER" id="PTHR40690:SF1">
    <property type="entry name" value="DUF1611 DOMAIN-CONTAINING PROTEIN"/>
    <property type="match status" value="1"/>
</dbReference>
<dbReference type="InterPro" id="IPR035402">
    <property type="entry name" value="DgcN-like_N"/>
</dbReference>
<dbReference type="Proteomes" id="UP000196573">
    <property type="component" value="Unassembled WGS sequence"/>
</dbReference>
<dbReference type="Gene3D" id="3.40.50.720">
    <property type="entry name" value="NAD(P)-binding Rossmann-like Domain"/>
    <property type="match status" value="1"/>
</dbReference>
<dbReference type="Gene3D" id="3.40.50.300">
    <property type="entry name" value="P-loop containing nucleotide triphosphate hydrolases"/>
    <property type="match status" value="1"/>
</dbReference>
<evidence type="ECO:0000259" key="2">
    <source>
        <dbReference type="Pfam" id="PF17396"/>
    </source>
</evidence>
<organism evidence="3 4">
    <name type="scientific">Parendozoicomonas haliclonae</name>
    <dbReference type="NCBI Taxonomy" id="1960125"/>
    <lineage>
        <taxon>Bacteria</taxon>
        <taxon>Pseudomonadati</taxon>
        <taxon>Pseudomonadota</taxon>
        <taxon>Gammaproteobacteria</taxon>
        <taxon>Oceanospirillales</taxon>
        <taxon>Endozoicomonadaceae</taxon>
        <taxon>Parendozoicomonas</taxon>
    </lineage>
</organism>
<dbReference type="Pfam" id="PF17396">
    <property type="entry name" value="DUF1611_N"/>
    <property type="match status" value="1"/>
</dbReference>
<gene>
    <name evidence="3" type="ORF">EHSB41UT_01806</name>
</gene>
<dbReference type="InterPro" id="IPR011669">
    <property type="entry name" value="DgcN-like"/>
</dbReference>
<dbReference type="SUPFAM" id="SSF52540">
    <property type="entry name" value="P-loop containing nucleoside triphosphate hydrolases"/>
    <property type="match status" value="1"/>
</dbReference>
<dbReference type="AlphaFoldDB" id="A0A1X7AKV7"/>
<evidence type="ECO:0000313" key="4">
    <source>
        <dbReference type="Proteomes" id="UP000196573"/>
    </source>
</evidence>
<dbReference type="PANTHER" id="PTHR40690">
    <property type="entry name" value="GLL3100 PROTEIN"/>
    <property type="match status" value="1"/>
</dbReference>
<evidence type="ECO:0000259" key="1">
    <source>
        <dbReference type="Pfam" id="PF07755"/>
    </source>
</evidence>
<reference evidence="3 4" key="1">
    <citation type="submission" date="2017-03" db="EMBL/GenBank/DDBJ databases">
        <authorList>
            <person name="Afonso C.L."/>
            <person name="Miller P.J."/>
            <person name="Scott M.A."/>
            <person name="Spackman E."/>
            <person name="Goraichik I."/>
            <person name="Dimitrov K.M."/>
            <person name="Suarez D.L."/>
            <person name="Swayne D.E."/>
        </authorList>
    </citation>
    <scope>NUCLEOTIDE SEQUENCE [LARGE SCALE GENOMIC DNA]</scope>
    <source>
        <strain evidence="3">SB41UT1</strain>
    </source>
</reference>
<keyword evidence="4" id="KW-1185">Reference proteome</keyword>
<protein>
    <recommendedName>
        <fullName evidence="5">DUF1611 domain-containing protein</fullName>
    </recommendedName>
</protein>
<dbReference type="EMBL" id="FWPT01000004">
    <property type="protein sequence ID" value="SMA44827.1"/>
    <property type="molecule type" value="Genomic_DNA"/>
</dbReference>
<dbReference type="OrthoDB" id="9778498at2"/>
<accession>A0A1X7AKV7</accession>
<proteinExistence type="predicted"/>
<dbReference type="PIRSF" id="PIRSF026760">
    <property type="entry name" value="UCP026760"/>
    <property type="match status" value="1"/>
</dbReference>
<evidence type="ECO:0008006" key="5">
    <source>
        <dbReference type="Google" id="ProtNLM"/>
    </source>
</evidence>
<feature type="domain" description="D-glutamate N-acetyltransferase-like C-terminal" evidence="1">
    <location>
        <begin position="149"/>
        <end position="346"/>
    </location>
</feature>
<feature type="domain" description="D-glutamate N-acetyltransferase-like N-terminal" evidence="2">
    <location>
        <begin position="50"/>
        <end position="141"/>
    </location>
</feature>
<dbReference type="InterPro" id="IPR035086">
    <property type="entry name" value="DgcN-like_C"/>
</dbReference>
<sequence>MHAVGVHADNRKAVVFCEGELGKRAGKIANGLVRTSHYFDICAVIDSHWHGLTADATVEGGQPIPVYGTLAEVMQAHKGISWFIYGKLPSQEFIPDKERIYIRDALSRQLHVVSGLFHFLSDDEEFKSFAADGLIFDLKKPPPLTEQPLFSGAVENVGASRVLITGTDCDQGKHTTTYCLYQALKESGVSCAMVATSETGILQGVSYGLCPDAWSLHSAAGGIEQLIIKCWEDQRPDIILVEGLASASHPGLMTGMAVMKGCRPDAIIMQDSPGRKARASFPEFAKPDIRYEIALTRKLTNSEPIAITLTPEGMNLSEFSSFQEDLREEYDIPVVDPLQAGMGDLVDSVRQLL</sequence>